<keyword evidence="1" id="KW-0812">Transmembrane</keyword>
<evidence type="ECO:0000256" key="1">
    <source>
        <dbReference type="SAM" id="Phobius"/>
    </source>
</evidence>
<feature type="transmembrane region" description="Helical" evidence="1">
    <location>
        <begin position="70"/>
        <end position="89"/>
    </location>
</feature>
<dbReference type="AlphaFoldDB" id="A0A7C9E979"/>
<feature type="transmembrane region" description="Helical" evidence="1">
    <location>
        <begin position="101"/>
        <end position="123"/>
    </location>
</feature>
<proteinExistence type="predicted"/>
<dbReference type="EMBL" id="GISG01201625">
    <property type="protein sequence ID" value="MBA4658725.1"/>
    <property type="molecule type" value="Transcribed_RNA"/>
</dbReference>
<name>A0A7C9E979_OPUST</name>
<reference evidence="2" key="2">
    <citation type="submission" date="2020-07" db="EMBL/GenBank/DDBJ databases">
        <authorList>
            <person name="Vera ALvarez R."/>
            <person name="Arias-Moreno D.M."/>
            <person name="Jimenez-Jacinto V."/>
            <person name="Jimenez-Bremont J.F."/>
            <person name="Swaminathan K."/>
            <person name="Moose S.P."/>
            <person name="Guerrero-Gonzalez M.L."/>
            <person name="Marino-Ramirez L."/>
            <person name="Landsman D."/>
            <person name="Rodriguez-Kessler M."/>
            <person name="Delgado-Sanchez P."/>
        </authorList>
    </citation>
    <scope>NUCLEOTIDE SEQUENCE</scope>
    <source>
        <tissue evidence="2">Cladode</tissue>
    </source>
</reference>
<reference evidence="2" key="1">
    <citation type="journal article" date="2013" name="J. Plant Res.">
        <title>Effect of fungi and light on seed germination of three Opuntia species from semiarid lands of central Mexico.</title>
        <authorList>
            <person name="Delgado-Sanchez P."/>
            <person name="Jimenez-Bremont J.F."/>
            <person name="Guerrero-Gonzalez Mde L."/>
            <person name="Flores J."/>
        </authorList>
    </citation>
    <scope>NUCLEOTIDE SEQUENCE</scope>
    <source>
        <tissue evidence="2">Cladode</tissue>
    </source>
</reference>
<keyword evidence="1" id="KW-1133">Transmembrane helix</keyword>
<organism evidence="2">
    <name type="scientific">Opuntia streptacantha</name>
    <name type="common">Prickly pear cactus</name>
    <name type="synonym">Opuntia cardona</name>
    <dbReference type="NCBI Taxonomy" id="393608"/>
    <lineage>
        <taxon>Eukaryota</taxon>
        <taxon>Viridiplantae</taxon>
        <taxon>Streptophyta</taxon>
        <taxon>Embryophyta</taxon>
        <taxon>Tracheophyta</taxon>
        <taxon>Spermatophyta</taxon>
        <taxon>Magnoliopsida</taxon>
        <taxon>eudicotyledons</taxon>
        <taxon>Gunneridae</taxon>
        <taxon>Pentapetalae</taxon>
        <taxon>Caryophyllales</taxon>
        <taxon>Cactineae</taxon>
        <taxon>Cactaceae</taxon>
        <taxon>Opuntioideae</taxon>
        <taxon>Opuntia</taxon>
    </lineage>
</organism>
<keyword evidence="1" id="KW-0472">Membrane</keyword>
<protein>
    <submittedName>
        <fullName evidence="2">Uncharacterized protein</fullName>
    </submittedName>
</protein>
<accession>A0A7C9E979</accession>
<sequence length="124" mass="14497">MRMLKSRNMGRMERKYSQGTLIQGPISVFTMIMLIQMRLNTPVKMTICIMMAQNQRIRNHTWMTLSPGPIFLSTVIKPMFFIEMVVGFVEDHLQLVSTGHFYWAPISSKFEFFGTLILFSYLYG</sequence>
<evidence type="ECO:0000313" key="2">
    <source>
        <dbReference type="EMBL" id="MBA4658725.1"/>
    </source>
</evidence>